<protein>
    <recommendedName>
        <fullName evidence="10">AzlC family protein</fullName>
    </recommendedName>
</protein>
<keyword evidence="4" id="KW-1003">Cell membrane</keyword>
<evidence type="ECO:0000256" key="3">
    <source>
        <dbReference type="ARBA" id="ARBA00022448"/>
    </source>
</evidence>
<evidence type="ECO:0000256" key="5">
    <source>
        <dbReference type="ARBA" id="ARBA00022692"/>
    </source>
</evidence>
<keyword evidence="7 8" id="KW-0472">Membrane</keyword>
<evidence type="ECO:0000256" key="7">
    <source>
        <dbReference type="ARBA" id="ARBA00023136"/>
    </source>
</evidence>
<evidence type="ECO:0000256" key="8">
    <source>
        <dbReference type="SAM" id="Phobius"/>
    </source>
</evidence>
<evidence type="ECO:0000256" key="4">
    <source>
        <dbReference type="ARBA" id="ARBA00022475"/>
    </source>
</evidence>
<evidence type="ECO:0000256" key="6">
    <source>
        <dbReference type="ARBA" id="ARBA00022989"/>
    </source>
</evidence>
<comment type="similarity">
    <text evidence="2">Belongs to the AzlC family.</text>
</comment>
<name>A0A6J4QMP4_9ACTN</name>
<reference evidence="9" key="1">
    <citation type="submission" date="2020-02" db="EMBL/GenBank/DDBJ databases">
        <authorList>
            <person name="Meier V. D."/>
        </authorList>
    </citation>
    <scope>NUCLEOTIDE SEQUENCE</scope>
    <source>
        <strain evidence="9">AVDCRST_MAG28</strain>
    </source>
</reference>
<feature type="transmembrane region" description="Helical" evidence="8">
    <location>
        <begin position="171"/>
        <end position="191"/>
    </location>
</feature>
<dbReference type="PANTHER" id="PTHR34979:SF1">
    <property type="entry name" value="INNER MEMBRANE PROTEIN YGAZ"/>
    <property type="match status" value="1"/>
</dbReference>
<evidence type="ECO:0000256" key="1">
    <source>
        <dbReference type="ARBA" id="ARBA00004651"/>
    </source>
</evidence>
<dbReference type="PANTHER" id="PTHR34979">
    <property type="entry name" value="INNER MEMBRANE PROTEIN YGAZ"/>
    <property type="match status" value="1"/>
</dbReference>
<feature type="transmembrane region" description="Helical" evidence="8">
    <location>
        <begin position="227"/>
        <end position="245"/>
    </location>
</feature>
<evidence type="ECO:0000256" key="2">
    <source>
        <dbReference type="ARBA" id="ARBA00010735"/>
    </source>
</evidence>
<organism evidence="9">
    <name type="scientific">uncultured Rubrobacteraceae bacterium</name>
    <dbReference type="NCBI Taxonomy" id="349277"/>
    <lineage>
        <taxon>Bacteria</taxon>
        <taxon>Bacillati</taxon>
        <taxon>Actinomycetota</taxon>
        <taxon>Rubrobacteria</taxon>
        <taxon>Rubrobacterales</taxon>
        <taxon>Rubrobacteraceae</taxon>
        <taxon>environmental samples</taxon>
    </lineage>
</organism>
<accession>A0A6J4QMP4</accession>
<dbReference type="EMBL" id="CADCVE010000024">
    <property type="protein sequence ID" value="CAA9448090.1"/>
    <property type="molecule type" value="Genomic_DNA"/>
</dbReference>
<proteinExistence type="inferred from homology"/>
<evidence type="ECO:0008006" key="10">
    <source>
        <dbReference type="Google" id="ProtNLM"/>
    </source>
</evidence>
<comment type="subcellular location">
    <subcellularLocation>
        <location evidence="1">Cell membrane</location>
        <topology evidence="1">Multi-pass membrane protein</topology>
    </subcellularLocation>
</comment>
<feature type="transmembrane region" description="Helical" evidence="8">
    <location>
        <begin position="21"/>
        <end position="42"/>
    </location>
</feature>
<keyword evidence="6 8" id="KW-1133">Transmembrane helix</keyword>
<keyword evidence="5 8" id="KW-0812">Transmembrane</keyword>
<feature type="transmembrane region" description="Helical" evidence="8">
    <location>
        <begin position="136"/>
        <end position="165"/>
    </location>
</feature>
<dbReference type="InterPro" id="IPR011606">
    <property type="entry name" value="Brnchd-chn_aa_trnsp_permease"/>
</dbReference>
<dbReference type="Pfam" id="PF03591">
    <property type="entry name" value="AzlC"/>
    <property type="match status" value="1"/>
</dbReference>
<sequence>MRRAGHPRKRDGAAGGLRASVPIVVGYLPAAVAFGVAARGAGLSTVETVAMSLIVFSGASQFALAGLVAVGTSWLVIVAIGLVLGVRHILYGPSLAPLLGRMGAGRAATAAFGLTDEVFAVASTKLQRQWEPGTKFGWILGLGAGAYISWGVGTWIGAVAGTAVIGALPSLAPALSFALPALFVALLVSLVRSAGEAYQDVPGPVFGAVLAAVIVAAALYLVGFGSWSVPVAGVIGPVVAFLIGMGRLNAD</sequence>
<dbReference type="GO" id="GO:0005886">
    <property type="term" value="C:plasma membrane"/>
    <property type="evidence" value="ECO:0007669"/>
    <property type="project" value="UniProtKB-SubCell"/>
</dbReference>
<dbReference type="GO" id="GO:1903785">
    <property type="term" value="P:L-valine transmembrane transport"/>
    <property type="evidence" value="ECO:0007669"/>
    <property type="project" value="TreeGrafter"/>
</dbReference>
<keyword evidence="3" id="KW-0813">Transport</keyword>
<feature type="transmembrane region" description="Helical" evidence="8">
    <location>
        <begin position="203"/>
        <end position="221"/>
    </location>
</feature>
<evidence type="ECO:0000313" key="9">
    <source>
        <dbReference type="EMBL" id="CAA9448090.1"/>
    </source>
</evidence>
<dbReference type="AlphaFoldDB" id="A0A6J4QMP4"/>
<feature type="transmembrane region" description="Helical" evidence="8">
    <location>
        <begin position="62"/>
        <end position="86"/>
    </location>
</feature>
<gene>
    <name evidence="9" type="ORF">AVDCRST_MAG28-1077</name>
</gene>